<keyword evidence="2" id="KW-1185">Reference proteome</keyword>
<evidence type="ECO:0000313" key="2">
    <source>
        <dbReference type="Proteomes" id="UP000011960"/>
    </source>
</evidence>
<evidence type="ECO:0000313" key="1">
    <source>
        <dbReference type="EMBL" id="EMP54888.1"/>
    </source>
</evidence>
<proteinExistence type="predicted"/>
<dbReference type="AlphaFoldDB" id="M7D2C0"/>
<dbReference type="PATRIC" id="fig|1288826.3.peg.2817"/>
<organism evidence="1 2">
    <name type="scientific">Marinobacter santoriniensis NKSG1</name>
    <dbReference type="NCBI Taxonomy" id="1288826"/>
    <lineage>
        <taxon>Bacteria</taxon>
        <taxon>Pseudomonadati</taxon>
        <taxon>Pseudomonadota</taxon>
        <taxon>Gammaproteobacteria</taxon>
        <taxon>Pseudomonadales</taxon>
        <taxon>Marinobacteraceae</taxon>
        <taxon>Marinobacter</taxon>
    </lineage>
</organism>
<dbReference type="eggNOG" id="ENOG503384P">
    <property type="taxonomic scope" value="Bacteria"/>
</dbReference>
<accession>M7D2C0</accession>
<sequence>MRAFLVASLLWAGVAYGHGGGSEEGKGTVRAVLDPLPPELSALRVQLRRTLAPQLLVANPTDKPLTVADEQGRTFLRIGPEQTEGDLGAAAFHRSNTLMAPGTIPADASGEPRWTVVEATPNWGWFDLRLRTSSIDVPHQVVDAGERVSVGQWSVPVRLGETETAISGHFEYVPTAKGIAQAQVVDAGALKGQALVRAMPGSARPGLFVSYRGDAPVTLMGAQDEPFLRFSSQGVEANLHSPTWARVAPAGSRSFTEAIDDADVRWAKISNGRSYGWIEPRAAYADTVEDPTRTHVVKRWQIPILMGDKSSRIEGVTRWVPVESVAAN</sequence>
<name>M7D2C0_9GAMM</name>
<reference evidence="1 2" key="1">
    <citation type="journal article" date="2013" name="Genome Announc.">
        <title>Genome Sequence of Hydrothermal Arsenic-Respiring Bacterium Marinobacter santoriniensis NKSG1T.</title>
        <authorList>
            <person name="Handley K.M."/>
            <person name="Upton M."/>
            <person name="Beatson S.A."/>
            <person name="Hery M."/>
            <person name="Lloyd J.R."/>
        </authorList>
    </citation>
    <scope>NUCLEOTIDE SEQUENCE [LARGE SCALE GENOMIC DNA]</scope>
    <source>
        <strain evidence="1 2">NKSG1</strain>
    </source>
</reference>
<dbReference type="EMBL" id="APAT01000021">
    <property type="protein sequence ID" value="EMP54888.1"/>
    <property type="molecule type" value="Genomic_DNA"/>
</dbReference>
<dbReference type="STRING" id="1288826.MSNKSG1_14192"/>
<comment type="caution">
    <text evidence="1">The sequence shown here is derived from an EMBL/GenBank/DDBJ whole genome shotgun (WGS) entry which is preliminary data.</text>
</comment>
<dbReference type="Proteomes" id="UP000011960">
    <property type="component" value="Unassembled WGS sequence"/>
</dbReference>
<protein>
    <submittedName>
        <fullName evidence="1">Uncharacterized protein</fullName>
    </submittedName>
</protein>
<gene>
    <name evidence="1" type="ORF">MSNKSG1_14192</name>
</gene>